<dbReference type="AlphaFoldDB" id="A0A401ZVQ9"/>
<dbReference type="InterPro" id="IPR052559">
    <property type="entry name" value="V-haloperoxidase"/>
</dbReference>
<dbReference type="PANTHER" id="PTHR34599">
    <property type="entry name" value="PEROXIDASE-RELATED"/>
    <property type="match status" value="1"/>
</dbReference>
<sequence length="490" mass="54381">MEEKKIDRRRLLQLGATCFGTAWIIQPDLDAFAAEPSLSPSVLLAWNNMLLAAIRTTRPGVTIVARALAILHTCIYDAWAAYDRVAISTQYGGALRRPSNEWTLAHKEMAISFAAYRALVDLFPDLLPQFQALMSALGYDYQDTSLDSTTPQGIGNLSAQTLLTRQHHDGSNQLGDLHPGAYSDCTGYTPANTADQITNPNAWQPLRIPTGKGTSLVQRCVTPQWCLVKPFALTHPAQFRPSNPPATYPSRGYITQANDLLFMSASLTDEQKVIAEYWEDGPGSEQPPGHWCLFAQFIVQRDQHTLDQAVQLFFLLTNALFDASIACWDVKMTYNSERPITAIRYLFQGQQVRAWAGPYQGTRWIDGKDWKPYQPATFVTPAFPEYCSGHSTFSAASAEILRRFTGSDLFYYSYTKRAGSSVIEPGVVPFQDVMLYWHTFTEAAAQAGTSRRLGGIHFEQGDLQGRALGQAVGEVVWRKASAYIAGTQPV</sequence>
<dbReference type="CDD" id="cd03398">
    <property type="entry name" value="PAP2_haloperoxidase"/>
    <property type="match status" value="1"/>
</dbReference>
<feature type="domain" description="DUF6851" evidence="1">
    <location>
        <begin position="70"/>
        <end position="205"/>
    </location>
</feature>
<dbReference type="SUPFAM" id="SSF48317">
    <property type="entry name" value="Acid phosphatase/Vanadium-dependent haloperoxidase"/>
    <property type="match status" value="1"/>
</dbReference>
<dbReference type="InterPro" id="IPR036938">
    <property type="entry name" value="PAP2/HPO_sf"/>
</dbReference>
<evidence type="ECO:0000259" key="2">
    <source>
        <dbReference type="Pfam" id="PF22778"/>
    </source>
</evidence>
<evidence type="ECO:0000259" key="1">
    <source>
        <dbReference type="Pfam" id="PF21167"/>
    </source>
</evidence>
<dbReference type="EMBL" id="BIFR01000001">
    <property type="protein sequence ID" value="GCE10983.1"/>
    <property type="molecule type" value="Genomic_DNA"/>
</dbReference>
<reference evidence="4" key="1">
    <citation type="submission" date="2018-12" db="EMBL/GenBank/DDBJ databases">
        <title>Tengunoibacter tsumagoiensis gen. nov., sp. nov., Dictyobacter kobayashii sp. nov., D. alpinus sp. nov., and D. joshuensis sp. nov. and description of Dictyobacteraceae fam. nov. within the order Ktedonobacterales isolated from Tengu-no-mugimeshi.</title>
        <authorList>
            <person name="Wang C.M."/>
            <person name="Zheng Y."/>
            <person name="Sakai Y."/>
            <person name="Toyoda A."/>
            <person name="Minakuchi Y."/>
            <person name="Abe K."/>
            <person name="Yokota A."/>
            <person name="Yabe S."/>
        </authorList>
    </citation>
    <scope>NUCLEOTIDE SEQUENCE [LARGE SCALE GENOMIC DNA]</scope>
    <source>
        <strain evidence="4">Uno3</strain>
    </source>
</reference>
<dbReference type="OrthoDB" id="7793240at2"/>
<proteinExistence type="predicted"/>
<accession>A0A401ZVQ9</accession>
<dbReference type="InterPro" id="IPR049283">
    <property type="entry name" value="DUF6851"/>
</dbReference>
<keyword evidence="4" id="KW-1185">Reference proteome</keyword>
<name>A0A401ZVQ9_9CHLR</name>
<dbReference type="Pfam" id="PF22778">
    <property type="entry name" value="VCPO_2nd"/>
    <property type="match status" value="1"/>
</dbReference>
<feature type="domain" description="Vanadium-dependent haloperoxidase NapH1-like second helical-bundle" evidence="2">
    <location>
        <begin position="311"/>
        <end position="484"/>
    </location>
</feature>
<gene>
    <name evidence="3" type="ORF">KTT_08420</name>
</gene>
<keyword evidence="3" id="KW-0560">Oxidoreductase</keyword>
<evidence type="ECO:0000313" key="4">
    <source>
        <dbReference type="Proteomes" id="UP000287352"/>
    </source>
</evidence>
<comment type="caution">
    <text evidence="3">The sequence shown here is derived from an EMBL/GenBank/DDBJ whole genome shotgun (WGS) entry which is preliminary data.</text>
</comment>
<keyword evidence="3" id="KW-0575">Peroxidase</keyword>
<dbReference type="RefSeq" id="WP_126578538.1">
    <property type="nucleotide sequence ID" value="NZ_BIFR01000001.1"/>
</dbReference>
<organism evidence="3 4">
    <name type="scientific">Tengunoibacter tsumagoiensis</name>
    <dbReference type="NCBI Taxonomy" id="2014871"/>
    <lineage>
        <taxon>Bacteria</taxon>
        <taxon>Bacillati</taxon>
        <taxon>Chloroflexota</taxon>
        <taxon>Ktedonobacteria</taxon>
        <taxon>Ktedonobacterales</taxon>
        <taxon>Dictyobacteraceae</taxon>
        <taxon>Tengunoibacter</taxon>
    </lineage>
</organism>
<dbReference type="InterPro" id="IPR055161">
    <property type="entry name" value="NapH1-like_2nd"/>
</dbReference>
<protein>
    <submittedName>
        <fullName evidence="3">Haloperoxidase</fullName>
    </submittedName>
</protein>
<evidence type="ECO:0000313" key="3">
    <source>
        <dbReference type="EMBL" id="GCE10983.1"/>
    </source>
</evidence>
<dbReference type="Gene3D" id="1.10.606.10">
    <property type="entry name" value="Vanadium-containing Chloroperoxidase, domain 2"/>
    <property type="match status" value="1"/>
</dbReference>
<dbReference type="GO" id="GO:0004601">
    <property type="term" value="F:peroxidase activity"/>
    <property type="evidence" value="ECO:0007669"/>
    <property type="project" value="UniProtKB-KW"/>
</dbReference>
<dbReference type="Gene3D" id="1.20.144.10">
    <property type="entry name" value="Phosphatidic acid phosphatase type 2/haloperoxidase"/>
    <property type="match status" value="1"/>
</dbReference>
<dbReference type="Pfam" id="PF21167">
    <property type="entry name" value="DUF6851"/>
    <property type="match status" value="1"/>
</dbReference>
<dbReference type="InterPro" id="IPR016119">
    <property type="entry name" value="Br/Cl_peroxidase_C"/>
</dbReference>
<dbReference type="Proteomes" id="UP000287352">
    <property type="component" value="Unassembled WGS sequence"/>
</dbReference>
<dbReference type="PANTHER" id="PTHR34599:SF2">
    <property type="entry name" value="TRAF-TYPE DOMAIN-CONTAINING PROTEIN"/>
    <property type="match status" value="1"/>
</dbReference>